<evidence type="ECO:0000313" key="2">
    <source>
        <dbReference type="EnsemblProtists" id="HpaP810785"/>
    </source>
</evidence>
<dbReference type="InParanoid" id="M4BW84"/>
<reference evidence="3" key="1">
    <citation type="journal article" date="2010" name="Science">
        <title>Signatures of adaptation to obligate biotrophy in the Hyaloperonospora arabidopsidis genome.</title>
        <authorList>
            <person name="Baxter L."/>
            <person name="Tripathy S."/>
            <person name="Ishaque N."/>
            <person name="Boot N."/>
            <person name="Cabral A."/>
            <person name="Kemen E."/>
            <person name="Thines M."/>
            <person name="Ah-Fong A."/>
            <person name="Anderson R."/>
            <person name="Badejoko W."/>
            <person name="Bittner-Eddy P."/>
            <person name="Boore J.L."/>
            <person name="Chibucos M.C."/>
            <person name="Coates M."/>
            <person name="Dehal P."/>
            <person name="Delehaunty K."/>
            <person name="Dong S."/>
            <person name="Downton P."/>
            <person name="Dumas B."/>
            <person name="Fabro G."/>
            <person name="Fronick C."/>
            <person name="Fuerstenberg S.I."/>
            <person name="Fulton L."/>
            <person name="Gaulin E."/>
            <person name="Govers F."/>
            <person name="Hughes L."/>
            <person name="Humphray S."/>
            <person name="Jiang R.H."/>
            <person name="Judelson H."/>
            <person name="Kamoun S."/>
            <person name="Kyung K."/>
            <person name="Meijer H."/>
            <person name="Minx P."/>
            <person name="Morris P."/>
            <person name="Nelson J."/>
            <person name="Phuntumart V."/>
            <person name="Qutob D."/>
            <person name="Rehmany A."/>
            <person name="Rougon-Cardoso A."/>
            <person name="Ryden P."/>
            <person name="Torto-Alalibo T."/>
            <person name="Studholme D."/>
            <person name="Wang Y."/>
            <person name="Win J."/>
            <person name="Wood J."/>
            <person name="Clifton S.W."/>
            <person name="Rogers J."/>
            <person name="Van den Ackerveken G."/>
            <person name="Jones J.D."/>
            <person name="McDowell J.M."/>
            <person name="Beynon J."/>
            <person name="Tyler B.M."/>
        </authorList>
    </citation>
    <scope>NUCLEOTIDE SEQUENCE [LARGE SCALE GENOMIC DNA]</scope>
    <source>
        <strain evidence="3">Emoy2</strain>
    </source>
</reference>
<dbReference type="VEuPathDB" id="FungiDB:HpaG810785"/>
<dbReference type="EnsemblProtists" id="HpaT810785">
    <property type="protein sequence ID" value="HpaP810785"/>
    <property type="gene ID" value="HpaG810785"/>
</dbReference>
<dbReference type="AlphaFoldDB" id="M4BW84"/>
<proteinExistence type="predicted"/>
<accession>M4BW84</accession>
<evidence type="ECO:0000313" key="3">
    <source>
        <dbReference type="Proteomes" id="UP000011713"/>
    </source>
</evidence>
<reference evidence="2" key="2">
    <citation type="submission" date="2015-06" db="UniProtKB">
        <authorList>
            <consortium name="EnsemblProtists"/>
        </authorList>
    </citation>
    <scope>IDENTIFICATION</scope>
    <source>
        <strain evidence="2">Emoy2</strain>
    </source>
</reference>
<dbReference type="HOGENOM" id="CLU_1771629_0_0_1"/>
<sequence length="147" mass="16113">MEHLLVMPVSAGLLAESHLSSDRKMLGACTTSSHIVHDARHRSCLELLRNVSVEIIPTKNGIRTSLGANMAYHEQYMQCHRILGDRNVTTTCGSLARVSAGRHENLRRTPIIMLQRNCQTTPRAVTSGDKPRTTTGLERGTGVAIQA</sequence>
<keyword evidence="3" id="KW-1185">Reference proteome</keyword>
<dbReference type="Proteomes" id="UP000011713">
    <property type="component" value="Unassembled WGS sequence"/>
</dbReference>
<evidence type="ECO:0000256" key="1">
    <source>
        <dbReference type="SAM" id="MobiDB-lite"/>
    </source>
</evidence>
<feature type="region of interest" description="Disordered" evidence="1">
    <location>
        <begin position="122"/>
        <end position="141"/>
    </location>
</feature>
<dbReference type="EMBL" id="JH597995">
    <property type="status" value="NOT_ANNOTATED_CDS"/>
    <property type="molecule type" value="Genomic_DNA"/>
</dbReference>
<name>M4BW84_HYAAE</name>
<protein>
    <submittedName>
        <fullName evidence="2">Uncharacterized protein</fullName>
    </submittedName>
</protein>
<organism evidence="2 3">
    <name type="scientific">Hyaloperonospora arabidopsidis (strain Emoy2)</name>
    <name type="common">Downy mildew agent</name>
    <name type="synonym">Peronospora arabidopsidis</name>
    <dbReference type="NCBI Taxonomy" id="559515"/>
    <lineage>
        <taxon>Eukaryota</taxon>
        <taxon>Sar</taxon>
        <taxon>Stramenopiles</taxon>
        <taxon>Oomycota</taxon>
        <taxon>Peronosporomycetes</taxon>
        <taxon>Peronosporales</taxon>
        <taxon>Peronosporaceae</taxon>
        <taxon>Hyaloperonospora</taxon>
    </lineage>
</organism>